<reference evidence="7 8" key="1">
    <citation type="journal article" date="2018" name="Evol. Lett.">
        <title>Horizontal gene cluster transfer increased hallucinogenic mushroom diversity.</title>
        <authorList>
            <person name="Reynolds H.T."/>
            <person name="Vijayakumar V."/>
            <person name="Gluck-Thaler E."/>
            <person name="Korotkin H.B."/>
            <person name="Matheny P.B."/>
            <person name="Slot J.C."/>
        </authorList>
    </citation>
    <scope>NUCLEOTIDE SEQUENCE [LARGE SCALE GENOMIC DNA]</scope>
    <source>
        <strain evidence="7 8">2629</strain>
    </source>
</reference>
<dbReference type="GO" id="GO:1903013">
    <property type="term" value="P:response to differentiation-inducing factor 1"/>
    <property type="evidence" value="ECO:0007669"/>
    <property type="project" value="TreeGrafter"/>
</dbReference>
<dbReference type="InterPro" id="IPR011009">
    <property type="entry name" value="Kinase-like_dom_sf"/>
</dbReference>
<evidence type="ECO:0000256" key="3">
    <source>
        <dbReference type="ARBA" id="ARBA00022741"/>
    </source>
</evidence>
<dbReference type="OrthoDB" id="301415at2759"/>
<dbReference type="PROSITE" id="PS51158">
    <property type="entry name" value="ALPHA_KINASE"/>
    <property type="match status" value="1"/>
</dbReference>
<dbReference type="Proteomes" id="UP000284842">
    <property type="component" value="Unassembled WGS sequence"/>
</dbReference>
<dbReference type="GO" id="GO:0005524">
    <property type="term" value="F:ATP binding"/>
    <property type="evidence" value="ECO:0007669"/>
    <property type="project" value="UniProtKB-KW"/>
</dbReference>
<keyword evidence="5" id="KW-0067">ATP-binding</keyword>
<dbReference type="EMBL" id="NHTK01000195">
    <property type="protein sequence ID" value="PPR08009.1"/>
    <property type="molecule type" value="Genomic_DNA"/>
</dbReference>
<evidence type="ECO:0000256" key="2">
    <source>
        <dbReference type="ARBA" id="ARBA00022679"/>
    </source>
</evidence>
<keyword evidence="1" id="KW-0723">Serine/threonine-protein kinase</keyword>
<sequence length="154" mass="17007">ALDAPGAASSSSSNQAAYLLEEVISDDVPFIKYIHNGKAVPVPKENEEDYEVAVFLCFIQHVQYVATHGQVFISDFQGAGNLLTDPQVMTHPELIDPSSTFDHSLFGEGNVDSAFLSFVDQHECNEYCDFLNLPPVWEVVAVESEVKEQKKKGK</sequence>
<dbReference type="InParanoid" id="A0A409YYF0"/>
<evidence type="ECO:0000313" key="7">
    <source>
        <dbReference type="EMBL" id="PPR08009.1"/>
    </source>
</evidence>
<evidence type="ECO:0000256" key="5">
    <source>
        <dbReference type="ARBA" id="ARBA00022840"/>
    </source>
</evidence>
<dbReference type="Pfam" id="PF02816">
    <property type="entry name" value="Alpha_kinase"/>
    <property type="match status" value="1"/>
</dbReference>
<keyword evidence="3" id="KW-0547">Nucleotide-binding</keyword>
<evidence type="ECO:0000256" key="4">
    <source>
        <dbReference type="ARBA" id="ARBA00022777"/>
    </source>
</evidence>
<name>A0A409YYF0_9AGAR</name>
<evidence type="ECO:0000313" key="8">
    <source>
        <dbReference type="Proteomes" id="UP000284842"/>
    </source>
</evidence>
<organism evidence="7 8">
    <name type="scientific">Panaeolus cyanescens</name>
    <dbReference type="NCBI Taxonomy" id="181874"/>
    <lineage>
        <taxon>Eukaryota</taxon>
        <taxon>Fungi</taxon>
        <taxon>Dikarya</taxon>
        <taxon>Basidiomycota</taxon>
        <taxon>Agaricomycotina</taxon>
        <taxon>Agaricomycetes</taxon>
        <taxon>Agaricomycetidae</taxon>
        <taxon>Agaricales</taxon>
        <taxon>Agaricineae</taxon>
        <taxon>Galeropsidaceae</taxon>
        <taxon>Panaeolus</taxon>
    </lineage>
</organism>
<evidence type="ECO:0000256" key="1">
    <source>
        <dbReference type="ARBA" id="ARBA00022527"/>
    </source>
</evidence>
<dbReference type="AlphaFoldDB" id="A0A409YYF0"/>
<keyword evidence="8" id="KW-1185">Reference proteome</keyword>
<protein>
    <recommendedName>
        <fullName evidence="6">Alpha-type protein kinase domain-containing protein</fullName>
    </recommendedName>
</protein>
<dbReference type="GO" id="GO:0031037">
    <property type="term" value="P:myosin II filament disassembly"/>
    <property type="evidence" value="ECO:0007669"/>
    <property type="project" value="TreeGrafter"/>
</dbReference>
<dbReference type="InterPro" id="IPR051852">
    <property type="entry name" value="Alpha-type_PK"/>
</dbReference>
<dbReference type="Gene3D" id="3.20.200.10">
    <property type="entry name" value="MHCK/EF2 kinase"/>
    <property type="match status" value="1"/>
</dbReference>
<accession>A0A409YYF0</accession>
<dbReference type="PANTHER" id="PTHR45992:SF2">
    <property type="entry name" value="EUKARYOTIC ELONGATION FACTOR 2 KINASE"/>
    <property type="match status" value="1"/>
</dbReference>
<dbReference type="SUPFAM" id="SSF56112">
    <property type="entry name" value="Protein kinase-like (PK-like)"/>
    <property type="match status" value="1"/>
</dbReference>
<dbReference type="PANTHER" id="PTHR45992">
    <property type="entry name" value="EUKARYOTIC ELONGATION FACTOR 2 KINASE-RELATED"/>
    <property type="match status" value="1"/>
</dbReference>
<dbReference type="GO" id="GO:0004674">
    <property type="term" value="F:protein serine/threonine kinase activity"/>
    <property type="evidence" value="ECO:0007669"/>
    <property type="project" value="UniProtKB-KW"/>
</dbReference>
<comment type="caution">
    <text evidence="7">The sequence shown here is derived from an EMBL/GenBank/DDBJ whole genome shotgun (WGS) entry which is preliminary data.</text>
</comment>
<dbReference type="STRING" id="181874.A0A409YYF0"/>
<gene>
    <name evidence="7" type="ORF">CVT24_003760</name>
</gene>
<keyword evidence="4" id="KW-0418">Kinase</keyword>
<evidence type="ECO:0000259" key="6">
    <source>
        <dbReference type="PROSITE" id="PS51158"/>
    </source>
</evidence>
<dbReference type="InterPro" id="IPR004166">
    <property type="entry name" value="a-kinase_dom"/>
</dbReference>
<proteinExistence type="predicted"/>
<feature type="domain" description="Alpha-type protein kinase" evidence="6">
    <location>
        <begin position="1"/>
        <end position="136"/>
    </location>
</feature>
<feature type="non-terminal residue" evidence="7">
    <location>
        <position position="1"/>
    </location>
</feature>
<keyword evidence="2" id="KW-0808">Transferase</keyword>